<protein>
    <recommendedName>
        <fullName evidence="6">O-antigen ligase-related domain-containing protein</fullName>
    </recommendedName>
</protein>
<dbReference type="PANTHER" id="PTHR37422:SF21">
    <property type="entry name" value="EXOQ-LIKE PROTEIN"/>
    <property type="match status" value="1"/>
</dbReference>
<feature type="transmembrane region" description="Helical" evidence="5">
    <location>
        <begin position="37"/>
        <end position="63"/>
    </location>
</feature>
<keyword evidence="8" id="KW-1185">Reference proteome</keyword>
<feature type="transmembrane region" description="Helical" evidence="5">
    <location>
        <begin position="151"/>
        <end position="173"/>
    </location>
</feature>
<comment type="subcellular location">
    <subcellularLocation>
        <location evidence="1">Membrane</location>
        <topology evidence="1">Multi-pass membrane protein</topology>
    </subcellularLocation>
</comment>
<feature type="transmembrane region" description="Helical" evidence="5">
    <location>
        <begin position="112"/>
        <end position="145"/>
    </location>
</feature>
<feature type="domain" description="O-antigen ligase-related" evidence="6">
    <location>
        <begin position="118"/>
        <end position="265"/>
    </location>
</feature>
<reference evidence="7 8" key="1">
    <citation type="submission" date="2014-10" db="EMBL/GenBank/DDBJ databases">
        <title>Genome sequencing of Vitellibacter vladivostokensis KMM 3516.</title>
        <authorList>
            <person name="Thevarajoo S."/>
            <person name="Selvaratnam C."/>
            <person name="Goh K.M."/>
            <person name="Chong C.S."/>
        </authorList>
    </citation>
    <scope>NUCLEOTIDE SEQUENCE [LARGE SCALE GENOMIC DNA]</scope>
    <source>
        <strain evidence="7 8">KMM 3516</strain>
    </source>
</reference>
<evidence type="ECO:0000259" key="6">
    <source>
        <dbReference type="Pfam" id="PF04932"/>
    </source>
</evidence>
<evidence type="ECO:0000256" key="1">
    <source>
        <dbReference type="ARBA" id="ARBA00004141"/>
    </source>
</evidence>
<organism evidence="7 8">
    <name type="scientific">Aequorivita vladivostokensis</name>
    <dbReference type="NCBI Taxonomy" id="171194"/>
    <lineage>
        <taxon>Bacteria</taxon>
        <taxon>Pseudomonadati</taxon>
        <taxon>Bacteroidota</taxon>
        <taxon>Flavobacteriia</taxon>
        <taxon>Flavobacteriales</taxon>
        <taxon>Flavobacteriaceae</taxon>
        <taxon>Aequorivita</taxon>
    </lineage>
</organism>
<evidence type="ECO:0000256" key="4">
    <source>
        <dbReference type="ARBA" id="ARBA00023136"/>
    </source>
</evidence>
<feature type="transmembrane region" description="Helical" evidence="5">
    <location>
        <begin position="6"/>
        <end position="25"/>
    </location>
</feature>
<name>A0ABR5DHH6_9FLAO</name>
<evidence type="ECO:0000256" key="5">
    <source>
        <dbReference type="SAM" id="Phobius"/>
    </source>
</evidence>
<evidence type="ECO:0000313" key="8">
    <source>
        <dbReference type="Proteomes" id="UP000033497"/>
    </source>
</evidence>
<dbReference type="Proteomes" id="UP000033497">
    <property type="component" value="Unassembled WGS sequence"/>
</dbReference>
<dbReference type="PANTHER" id="PTHR37422">
    <property type="entry name" value="TEICHURONIC ACID BIOSYNTHESIS PROTEIN TUAE"/>
    <property type="match status" value="1"/>
</dbReference>
<keyword evidence="3 5" id="KW-1133">Transmembrane helix</keyword>
<dbReference type="InterPro" id="IPR007016">
    <property type="entry name" value="O-antigen_ligase-rel_domated"/>
</dbReference>
<keyword evidence="4 5" id="KW-0472">Membrane</keyword>
<feature type="transmembrane region" description="Helical" evidence="5">
    <location>
        <begin position="281"/>
        <end position="299"/>
    </location>
</feature>
<comment type="caution">
    <text evidence="7">The sequence shown here is derived from an EMBL/GenBank/DDBJ whole genome shotgun (WGS) entry which is preliminary data.</text>
</comment>
<evidence type="ECO:0000256" key="3">
    <source>
        <dbReference type="ARBA" id="ARBA00022989"/>
    </source>
</evidence>
<feature type="transmembrane region" description="Helical" evidence="5">
    <location>
        <begin position="305"/>
        <end position="325"/>
    </location>
</feature>
<accession>A0ABR5DHH6</accession>
<gene>
    <name evidence="7" type="ORF">MB09_08935</name>
</gene>
<feature type="transmembrane region" description="Helical" evidence="5">
    <location>
        <begin position="248"/>
        <end position="269"/>
    </location>
</feature>
<dbReference type="Pfam" id="PF04932">
    <property type="entry name" value="Wzy_C"/>
    <property type="match status" value="1"/>
</dbReference>
<proteinExistence type="predicted"/>
<evidence type="ECO:0000256" key="2">
    <source>
        <dbReference type="ARBA" id="ARBA00022692"/>
    </source>
</evidence>
<dbReference type="InterPro" id="IPR051533">
    <property type="entry name" value="WaaL-like"/>
</dbReference>
<dbReference type="EMBL" id="JSVU01000005">
    <property type="protein sequence ID" value="KJJ38189.1"/>
    <property type="molecule type" value="Genomic_DNA"/>
</dbReference>
<keyword evidence="2 5" id="KW-0812">Transmembrane</keyword>
<feature type="transmembrane region" description="Helical" evidence="5">
    <location>
        <begin position="83"/>
        <end position="100"/>
    </location>
</feature>
<evidence type="ECO:0000313" key="7">
    <source>
        <dbReference type="EMBL" id="KJJ38189.1"/>
    </source>
</evidence>
<sequence length="331" mass="37508">MWFVQSFLYLYHMWVFFLGAVFLYYHLSSIKRYRNILLFIILLIIAVGIVVILQNIGIIPFLWSRLYEISYHGFLSGTLGPNKIVLGMTMLISFIFLIGLNSEKKIKTNKILLYTGIGLAAICILLSGSRTSYVGAIFFLLYFFLTKTGHFVIFGIIGGILFLILINSSSIVMDRISATLEDRVAYAIDGPEDLTSYEDFTGVYDELGAGRAELHMMYVKYLLNNPFIIPFGRGFNNRLGVGSSAHNLYLSLINEVGLVGLILFLRWMFSFMVIVKRKMPGFQLALNGLIIALLITLYFGEHLYVYRPLFGILGLFMAITVLLTIPLRKST</sequence>